<dbReference type="GO" id="GO:0016020">
    <property type="term" value="C:membrane"/>
    <property type="evidence" value="ECO:0007669"/>
    <property type="project" value="UniProtKB-SubCell"/>
</dbReference>
<feature type="signal peptide" evidence="4">
    <location>
        <begin position="1"/>
        <end position="18"/>
    </location>
</feature>
<keyword evidence="1" id="KW-0433">Leucine-rich repeat</keyword>
<proteinExistence type="predicted"/>
<dbReference type="EMBL" id="OC868148">
    <property type="protein sequence ID" value="CAD7633892.1"/>
    <property type="molecule type" value="Genomic_DNA"/>
</dbReference>
<keyword evidence="3" id="KW-0677">Repeat</keyword>
<dbReference type="InterPro" id="IPR001611">
    <property type="entry name" value="Leu-rich_rpt"/>
</dbReference>
<evidence type="ECO:0000313" key="5">
    <source>
        <dbReference type="EMBL" id="CAD7633892.1"/>
    </source>
</evidence>
<evidence type="ECO:0000313" key="6">
    <source>
        <dbReference type="Proteomes" id="UP000759131"/>
    </source>
</evidence>
<evidence type="ECO:0000256" key="2">
    <source>
        <dbReference type="ARBA" id="ARBA00022729"/>
    </source>
</evidence>
<dbReference type="Pfam" id="PF13855">
    <property type="entry name" value="LRR_8"/>
    <property type="match status" value="1"/>
</dbReference>
<sequence length="214" mass="24564">MMSTIKHLVVHWFHTVSAIIFIHLGSCVTPSLIPELINDSHGHRQTNWTNTIACPKQCVCSLQLSIYSGELVQAVNCSFQSMNSMPKSIPLDTESLGLTYNLIEDLYEKFPAFDRLQELYLSHNQINHLGRGQTFYNLTHLKLLDISHNKFRTLFADVFRGLKRLEVLDLSNGHIKYIDEHAFDGLEMLKELNIENNQLSSIYLELFQSILNLS</sequence>
<dbReference type="InterPro" id="IPR050467">
    <property type="entry name" value="LRFN"/>
</dbReference>
<feature type="non-terminal residue" evidence="5">
    <location>
        <position position="1"/>
    </location>
</feature>
<organism evidence="5">
    <name type="scientific">Medioppia subpectinata</name>
    <dbReference type="NCBI Taxonomy" id="1979941"/>
    <lineage>
        <taxon>Eukaryota</taxon>
        <taxon>Metazoa</taxon>
        <taxon>Ecdysozoa</taxon>
        <taxon>Arthropoda</taxon>
        <taxon>Chelicerata</taxon>
        <taxon>Arachnida</taxon>
        <taxon>Acari</taxon>
        <taxon>Acariformes</taxon>
        <taxon>Sarcoptiformes</taxon>
        <taxon>Oribatida</taxon>
        <taxon>Brachypylina</taxon>
        <taxon>Oppioidea</taxon>
        <taxon>Oppiidae</taxon>
        <taxon>Medioppia</taxon>
    </lineage>
</organism>
<dbReference type="PANTHER" id="PTHR45842">
    <property type="entry name" value="SYNAPTIC ADHESION-LIKE MOLECULE SALM"/>
    <property type="match status" value="1"/>
</dbReference>
<protein>
    <submittedName>
        <fullName evidence="5">Uncharacterized protein</fullName>
    </submittedName>
</protein>
<dbReference type="OrthoDB" id="676979at2759"/>
<dbReference type="Pfam" id="PF00560">
    <property type="entry name" value="LRR_1"/>
    <property type="match status" value="1"/>
</dbReference>
<gene>
    <name evidence="5" type="ORF">OSB1V03_LOCUS14288</name>
</gene>
<evidence type="ECO:0000256" key="3">
    <source>
        <dbReference type="ARBA" id="ARBA00022737"/>
    </source>
</evidence>
<dbReference type="AlphaFoldDB" id="A0A7R9Q7H6"/>
<dbReference type="InterPro" id="IPR032675">
    <property type="entry name" value="LRR_dom_sf"/>
</dbReference>
<reference evidence="5" key="1">
    <citation type="submission" date="2020-11" db="EMBL/GenBank/DDBJ databases">
        <authorList>
            <person name="Tran Van P."/>
        </authorList>
    </citation>
    <scope>NUCLEOTIDE SEQUENCE</scope>
</reference>
<dbReference type="PANTHER" id="PTHR45842:SF22">
    <property type="entry name" value="INSULIN-LIKE GROWTH FACTOR-BINDING PROTEIN COMPLEX ACID LABILE SUBUNIT ISOFORM X1"/>
    <property type="match status" value="1"/>
</dbReference>
<evidence type="ECO:0000256" key="1">
    <source>
        <dbReference type="ARBA" id="ARBA00022614"/>
    </source>
</evidence>
<keyword evidence="2 4" id="KW-0732">Signal</keyword>
<keyword evidence="6" id="KW-1185">Reference proteome</keyword>
<evidence type="ECO:0000256" key="4">
    <source>
        <dbReference type="SAM" id="SignalP"/>
    </source>
</evidence>
<dbReference type="SMART" id="SM00369">
    <property type="entry name" value="LRR_TYP"/>
    <property type="match status" value="4"/>
</dbReference>
<dbReference type="InterPro" id="IPR003591">
    <property type="entry name" value="Leu-rich_rpt_typical-subtyp"/>
</dbReference>
<dbReference type="PROSITE" id="PS51450">
    <property type="entry name" value="LRR"/>
    <property type="match status" value="1"/>
</dbReference>
<dbReference type="Proteomes" id="UP000759131">
    <property type="component" value="Unassembled WGS sequence"/>
</dbReference>
<dbReference type="Gene3D" id="3.80.10.10">
    <property type="entry name" value="Ribonuclease Inhibitor"/>
    <property type="match status" value="1"/>
</dbReference>
<dbReference type="EMBL" id="CAJPIZ010013573">
    <property type="protein sequence ID" value="CAG2114322.1"/>
    <property type="molecule type" value="Genomic_DNA"/>
</dbReference>
<accession>A0A7R9Q7H6</accession>
<name>A0A7R9Q7H6_9ACAR</name>
<dbReference type="SUPFAM" id="SSF52058">
    <property type="entry name" value="L domain-like"/>
    <property type="match status" value="1"/>
</dbReference>
<feature type="chain" id="PRO_5036403764" evidence="4">
    <location>
        <begin position="19"/>
        <end position="214"/>
    </location>
</feature>